<evidence type="ECO:0000256" key="2">
    <source>
        <dbReference type="ARBA" id="ARBA00005179"/>
    </source>
</evidence>
<dbReference type="GO" id="GO:0005506">
    <property type="term" value="F:iron ion binding"/>
    <property type="evidence" value="ECO:0007669"/>
    <property type="project" value="InterPro"/>
</dbReference>
<evidence type="ECO:0000313" key="13">
    <source>
        <dbReference type="Proteomes" id="UP001201163"/>
    </source>
</evidence>
<dbReference type="CDD" id="cd11065">
    <property type="entry name" value="CYP64-like"/>
    <property type="match status" value="1"/>
</dbReference>
<dbReference type="InterPro" id="IPR050364">
    <property type="entry name" value="Cytochrome_P450_fung"/>
</dbReference>
<evidence type="ECO:0000256" key="7">
    <source>
        <dbReference type="ARBA" id="ARBA00023004"/>
    </source>
</evidence>
<dbReference type="InterPro" id="IPR036396">
    <property type="entry name" value="Cyt_P450_sf"/>
</dbReference>
<organism evidence="12 13">
    <name type="scientific">Lactarius akahatsu</name>
    <dbReference type="NCBI Taxonomy" id="416441"/>
    <lineage>
        <taxon>Eukaryota</taxon>
        <taxon>Fungi</taxon>
        <taxon>Dikarya</taxon>
        <taxon>Basidiomycota</taxon>
        <taxon>Agaricomycotina</taxon>
        <taxon>Agaricomycetes</taxon>
        <taxon>Russulales</taxon>
        <taxon>Russulaceae</taxon>
        <taxon>Lactarius</taxon>
    </lineage>
</organism>
<evidence type="ECO:0000256" key="5">
    <source>
        <dbReference type="ARBA" id="ARBA00022723"/>
    </source>
</evidence>
<gene>
    <name evidence="12" type="ORF">EDB92DRAFT_800750</name>
</gene>
<dbReference type="SUPFAM" id="SSF48264">
    <property type="entry name" value="Cytochrome P450"/>
    <property type="match status" value="1"/>
</dbReference>
<dbReference type="InterPro" id="IPR002401">
    <property type="entry name" value="Cyt_P450_E_grp-I"/>
</dbReference>
<dbReference type="InterPro" id="IPR017972">
    <property type="entry name" value="Cyt_P450_CS"/>
</dbReference>
<keyword evidence="13" id="KW-1185">Reference proteome</keyword>
<dbReference type="PANTHER" id="PTHR46300">
    <property type="entry name" value="P450, PUTATIVE (EUROFUNG)-RELATED-RELATED"/>
    <property type="match status" value="1"/>
</dbReference>
<evidence type="ECO:0000256" key="1">
    <source>
        <dbReference type="ARBA" id="ARBA00001971"/>
    </source>
</evidence>
<dbReference type="PANTHER" id="PTHR46300:SF7">
    <property type="entry name" value="P450, PUTATIVE (EUROFUNG)-RELATED"/>
    <property type="match status" value="1"/>
</dbReference>
<comment type="cofactor">
    <cofactor evidence="1 9">
        <name>heme</name>
        <dbReference type="ChEBI" id="CHEBI:30413"/>
    </cofactor>
</comment>
<evidence type="ECO:0000256" key="3">
    <source>
        <dbReference type="ARBA" id="ARBA00010617"/>
    </source>
</evidence>
<dbReference type="Gene3D" id="1.10.630.10">
    <property type="entry name" value="Cytochrome P450"/>
    <property type="match status" value="1"/>
</dbReference>
<evidence type="ECO:0000256" key="8">
    <source>
        <dbReference type="ARBA" id="ARBA00023033"/>
    </source>
</evidence>
<evidence type="ECO:0000313" key="12">
    <source>
        <dbReference type="EMBL" id="KAH8990073.1"/>
    </source>
</evidence>
<reference evidence="12" key="1">
    <citation type="submission" date="2022-01" db="EMBL/GenBank/DDBJ databases">
        <title>Comparative genomics reveals a dynamic genome evolution in the ectomycorrhizal milk-cap (Lactarius) mushrooms.</title>
        <authorList>
            <consortium name="DOE Joint Genome Institute"/>
            <person name="Lebreton A."/>
            <person name="Tang N."/>
            <person name="Kuo A."/>
            <person name="LaButti K."/>
            <person name="Drula E."/>
            <person name="Barry K."/>
            <person name="Clum A."/>
            <person name="Lipzen A."/>
            <person name="Mousain D."/>
            <person name="Ng V."/>
            <person name="Wang R."/>
            <person name="Wang X."/>
            <person name="Dai Y."/>
            <person name="Henrissat B."/>
            <person name="Grigoriev I.V."/>
            <person name="Guerin-Laguette A."/>
            <person name="Yu F."/>
            <person name="Martin F.M."/>
        </authorList>
    </citation>
    <scope>NUCLEOTIDE SEQUENCE</scope>
    <source>
        <strain evidence="12">QP</strain>
    </source>
</reference>
<dbReference type="PRINTS" id="PR00385">
    <property type="entry name" value="P450"/>
</dbReference>
<sequence length="521" mass="58518">MQSTQASPEVLSVESFSSRAFAWTLVISFCVPIFFHLVRRRQNVLPFPPGPEGLPVVGNVLDMPSRNQWLTYCRWGKQYNSDIVHAKVLGTHVIVLNSTKATCDLFEKRSSLYSDRPPLPSLTQLIRMSWNIAFLPYGPRWRTWRKVFHEHFHPQASRQYLPRELKATRQLLVNLLRTPNNYRDHLRFMSGQIIMGIAYGIDIAPRDDPYISLAERALQAVESASITGWTFDMLPFYMYLPWWFPGASFKKEAAILAPHIDEMLDRPYRAVKDALAKGIAVPSVAASMITGLRGEPSHEDELTSKAVPATMYLGGADTTASAFLTFFLAMVLHPNAQRRAQMEIDRVVGTARLPDFDDETTLPYVSALVKEVMRWHPVAPIAVPHRLAADDIYEGYFLPAGSIVIGNTWALLHDESVFPEPNRFWPERFLDPDVKLPDAVFGFGRRICPGRFMARSSMWITIASVLAAFEISPTTDGDGVPLMPAEDFTTGLISYPEAFACAIRPRSKCAEGLIVAAMDAP</sequence>
<protein>
    <submittedName>
        <fullName evidence="12">Cytochrome P450</fullName>
    </submittedName>
</protein>
<dbReference type="PROSITE" id="PS00086">
    <property type="entry name" value="CYTOCHROME_P450"/>
    <property type="match status" value="1"/>
</dbReference>
<dbReference type="Proteomes" id="UP001201163">
    <property type="component" value="Unassembled WGS sequence"/>
</dbReference>
<keyword evidence="11" id="KW-1133">Transmembrane helix</keyword>
<keyword evidence="4 9" id="KW-0349">Heme</keyword>
<dbReference type="EMBL" id="JAKELL010000032">
    <property type="protein sequence ID" value="KAH8990073.1"/>
    <property type="molecule type" value="Genomic_DNA"/>
</dbReference>
<dbReference type="AlphaFoldDB" id="A0AAD4LF21"/>
<name>A0AAD4LF21_9AGAM</name>
<keyword evidence="5 9" id="KW-0479">Metal-binding</keyword>
<dbReference type="PRINTS" id="PR00463">
    <property type="entry name" value="EP450I"/>
</dbReference>
<keyword evidence="11" id="KW-0812">Transmembrane</keyword>
<evidence type="ECO:0000256" key="4">
    <source>
        <dbReference type="ARBA" id="ARBA00022617"/>
    </source>
</evidence>
<evidence type="ECO:0000256" key="10">
    <source>
        <dbReference type="RuleBase" id="RU000461"/>
    </source>
</evidence>
<dbReference type="InterPro" id="IPR001128">
    <property type="entry name" value="Cyt_P450"/>
</dbReference>
<evidence type="ECO:0000256" key="9">
    <source>
        <dbReference type="PIRSR" id="PIRSR602401-1"/>
    </source>
</evidence>
<dbReference type="GO" id="GO:0016705">
    <property type="term" value="F:oxidoreductase activity, acting on paired donors, with incorporation or reduction of molecular oxygen"/>
    <property type="evidence" value="ECO:0007669"/>
    <property type="project" value="InterPro"/>
</dbReference>
<evidence type="ECO:0000256" key="11">
    <source>
        <dbReference type="SAM" id="Phobius"/>
    </source>
</evidence>
<keyword evidence="7 9" id="KW-0408">Iron</keyword>
<feature type="transmembrane region" description="Helical" evidence="11">
    <location>
        <begin position="20"/>
        <end position="38"/>
    </location>
</feature>
<feature type="binding site" description="axial binding residue" evidence="9">
    <location>
        <position position="448"/>
    </location>
    <ligand>
        <name>heme</name>
        <dbReference type="ChEBI" id="CHEBI:30413"/>
    </ligand>
    <ligandPart>
        <name>Fe</name>
        <dbReference type="ChEBI" id="CHEBI:18248"/>
    </ligandPart>
</feature>
<dbReference type="GO" id="GO:0004497">
    <property type="term" value="F:monooxygenase activity"/>
    <property type="evidence" value="ECO:0007669"/>
    <property type="project" value="UniProtKB-KW"/>
</dbReference>
<comment type="pathway">
    <text evidence="2">Secondary metabolite biosynthesis.</text>
</comment>
<proteinExistence type="inferred from homology"/>
<accession>A0AAD4LF21</accession>
<dbReference type="Pfam" id="PF00067">
    <property type="entry name" value="p450"/>
    <property type="match status" value="1"/>
</dbReference>
<keyword evidence="8 10" id="KW-0503">Monooxygenase</keyword>
<evidence type="ECO:0000256" key="6">
    <source>
        <dbReference type="ARBA" id="ARBA00023002"/>
    </source>
</evidence>
<comment type="caution">
    <text evidence="12">The sequence shown here is derived from an EMBL/GenBank/DDBJ whole genome shotgun (WGS) entry which is preliminary data.</text>
</comment>
<dbReference type="GO" id="GO:0020037">
    <property type="term" value="F:heme binding"/>
    <property type="evidence" value="ECO:0007669"/>
    <property type="project" value="InterPro"/>
</dbReference>
<comment type="similarity">
    <text evidence="3 10">Belongs to the cytochrome P450 family.</text>
</comment>
<keyword evidence="11" id="KW-0472">Membrane</keyword>
<keyword evidence="6 10" id="KW-0560">Oxidoreductase</keyword>